<dbReference type="InterPro" id="IPR001313">
    <property type="entry name" value="Pumilio_RNA-bd_rpt"/>
</dbReference>
<dbReference type="GO" id="GO:0030686">
    <property type="term" value="C:90S preribosome"/>
    <property type="evidence" value="ECO:0007669"/>
    <property type="project" value="TreeGrafter"/>
</dbReference>
<dbReference type="Pfam" id="PF22493">
    <property type="entry name" value="PUF_NOP9"/>
    <property type="match status" value="1"/>
</dbReference>
<dbReference type="InterPro" id="IPR016024">
    <property type="entry name" value="ARM-type_fold"/>
</dbReference>
<dbReference type="PANTHER" id="PTHR13102:SF0">
    <property type="entry name" value="NUCLEOLAR PROTEIN 9"/>
    <property type="match status" value="1"/>
</dbReference>
<proteinExistence type="predicted"/>
<evidence type="ECO:0000256" key="2">
    <source>
        <dbReference type="ARBA" id="ARBA00022845"/>
    </source>
</evidence>
<dbReference type="SMART" id="SM00025">
    <property type="entry name" value="Pumilio"/>
    <property type="match status" value="4"/>
</dbReference>
<dbReference type="AlphaFoldDB" id="A0A6A1VZ70"/>
<dbReference type="GO" id="GO:0000056">
    <property type="term" value="P:ribosomal small subunit export from nucleus"/>
    <property type="evidence" value="ECO:0007669"/>
    <property type="project" value="TreeGrafter"/>
</dbReference>
<evidence type="ECO:0000313" key="6">
    <source>
        <dbReference type="EMBL" id="KAB1218274.1"/>
    </source>
</evidence>
<dbReference type="PROSITE" id="PS50302">
    <property type="entry name" value="PUM"/>
    <property type="match status" value="2"/>
</dbReference>
<feature type="compositionally biased region" description="Basic and acidic residues" evidence="5">
    <location>
        <begin position="18"/>
        <end position="33"/>
    </location>
</feature>
<name>A0A6A1VZ70_9ROSI</name>
<dbReference type="GO" id="GO:0030688">
    <property type="term" value="C:preribosome, small subunit precursor"/>
    <property type="evidence" value="ECO:0007669"/>
    <property type="project" value="TreeGrafter"/>
</dbReference>
<dbReference type="GO" id="GO:0000447">
    <property type="term" value="P:endonucleolytic cleavage in ITS1 to separate SSU-rRNA from 5.8S rRNA and LSU-rRNA from tricistronic rRNA transcript (SSU-rRNA, 5.8S rRNA, LSU-rRNA)"/>
    <property type="evidence" value="ECO:0007669"/>
    <property type="project" value="TreeGrafter"/>
</dbReference>
<evidence type="ECO:0000256" key="4">
    <source>
        <dbReference type="PROSITE-ProRule" id="PRU00317"/>
    </source>
</evidence>
<gene>
    <name evidence="6" type="ORF">CJ030_MR3G026154</name>
</gene>
<feature type="compositionally biased region" description="Basic and acidic residues" evidence="5">
    <location>
        <begin position="643"/>
        <end position="665"/>
    </location>
</feature>
<evidence type="ECO:0000256" key="5">
    <source>
        <dbReference type="SAM" id="MobiDB-lite"/>
    </source>
</evidence>
<organism evidence="6 7">
    <name type="scientific">Morella rubra</name>
    <name type="common">Chinese bayberry</name>
    <dbReference type="NCBI Taxonomy" id="262757"/>
    <lineage>
        <taxon>Eukaryota</taxon>
        <taxon>Viridiplantae</taxon>
        <taxon>Streptophyta</taxon>
        <taxon>Embryophyta</taxon>
        <taxon>Tracheophyta</taxon>
        <taxon>Spermatophyta</taxon>
        <taxon>Magnoliopsida</taxon>
        <taxon>eudicotyledons</taxon>
        <taxon>Gunneridae</taxon>
        <taxon>Pentapetalae</taxon>
        <taxon>rosids</taxon>
        <taxon>fabids</taxon>
        <taxon>Fagales</taxon>
        <taxon>Myricaceae</taxon>
        <taxon>Morella</taxon>
    </lineage>
</organism>
<sequence>MGDEDVLYKQSKRKRGMNRKDSREGPGFDREMSSKNGSGWMSNEAMTTRKSSKHKNSPSLQTTLVRKQVDPETAKYFSEVDNLLQSDAVDLEERAVICGNALEETRGKELELATDYIISHILQTLLEGCDVDHLCGFLRSCAKDFPCIAVDRSGSHVAETAIKSLAKHLQYNDVYSVVEETLTILCKVVVASPVVLMCSCHGSHVLRSLLCLCKGETINSSEFHVTKSSKVLAERLNLKASQIDRDNSPNDQQGFPDLLKFLVSGMINCSRKDIKILQIDQSSSLVLQACFPFITALKLLVGHNEELLLAIPILLGCNKEGRVEGNFIEMAVVRGVVNLMKETAFSRLMEVILEVSPKILYDEMFTKVFKNSLFELSADHCGNFVIQALISHARDQDQMGLIWEELGPKFKDLLEMGRSGVIASLIAASQRLHSHEYKCCQALTAAVCSADESHKSIVPRILFLDNYVYCEDKSNWNWPSGVKMHVMGSLILQAVFRYQNEYIQPYSMSIASMDAEHVLEVAKDRGGARVIEAFLSSDASGKLKRRLVMKLRGYFGELSMHSSGSFTVEKCFTAGNMSLKEAIVSELANVEGELSKTKQGPYLLRKLDVDCFAARPDQWRSKQASKQSAYKEFFAAFGSSETKSSRNDDFLADTSKHSSHPKDLKEMRKEIDHRLSSDVPFLSMSGFKSKPKKADQHSGKYTKVLQDDEITKAKTKVNKKKSHGGFKDAAAVVKMTENTDSNKKLQSVEKKRQREDALLNTSKKKTGSYVPLQPESKIIGTFYIQKFSVDSITPQHMSAEIEFITEYNTNKPFLDSKVKDCYSTSNKYCNKKGKEKLDIVEILVIVLALYCINWRMEDWIGPLPSEERLEAVGGGNYLFCMGLEVDGGILRKDESTCL</sequence>
<keyword evidence="2" id="KW-0810">Translation regulation</keyword>
<evidence type="ECO:0000313" key="7">
    <source>
        <dbReference type="Proteomes" id="UP000516437"/>
    </source>
</evidence>
<feature type="region of interest" description="Disordered" evidence="5">
    <location>
        <begin position="1"/>
        <end position="61"/>
    </location>
</feature>
<dbReference type="GO" id="GO:0000472">
    <property type="term" value="P:endonucleolytic cleavage to generate mature 5'-end of SSU-rRNA from (SSU-rRNA, 5.8S rRNA, LSU-rRNA)"/>
    <property type="evidence" value="ECO:0007669"/>
    <property type="project" value="TreeGrafter"/>
</dbReference>
<dbReference type="PANTHER" id="PTHR13102">
    <property type="entry name" value="NUCLEOLAR PROTEIN 9"/>
    <property type="match status" value="1"/>
</dbReference>
<dbReference type="SUPFAM" id="SSF48371">
    <property type="entry name" value="ARM repeat"/>
    <property type="match status" value="1"/>
</dbReference>
<feature type="region of interest" description="Disordered" evidence="5">
    <location>
        <begin position="641"/>
        <end position="665"/>
    </location>
</feature>
<keyword evidence="1" id="KW-0677">Repeat</keyword>
<dbReference type="InterPro" id="IPR011989">
    <property type="entry name" value="ARM-like"/>
</dbReference>
<evidence type="ECO:0000256" key="1">
    <source>
        <dbReference type="ARBA" id="ARBA00022737"/>
    </source>
</evidence>
<dbReference type="GO" id="GO:0005730">
    <property type="term" value="C:nucleolus"/>
    <property type="evidence" value="ECO:0007669"/>
    <property type="project" value="TreeGrafter"/>
</dbReference>
<dbReference type="GO" id="GO:0006417">
    <property type="term" value="P:regulation of translation"/>
    <property type="evidence" value="ECO:0007669"/>
    <property type="project" value="UniProtKB-KW"/>
</dbReference>
<keyword evidence="7" id="KW-1185">Reference proteome</keyword>
<accession>A0A6A1VZ70</accession>
<protein>
    <recommendedName>
        <fullName evidence="8">Pumilio 23</fullName>
    </recommendedName>
</protein>
<dbReference type="EMBL" id="RXIC02000021">
    <property type="protein sequence ID" value="KAB1218274.1"/>
    <property type="molecule type" value="Genomic_DNA"/>
</dbReference>
<evidence type="ECO:0000256" key="3">
    <source>
        <dbReference type="ARBA" id="ARBA00022884"/>
    </source>
</evidence>
<dbReference type="GO" id="GO:0003723">
    <property type="term" value="F:RNA binding"/>
    <property type="evidence" value="ECO:0007669"/>
    <property type="project" value="UniProtKB-KW"/>
</dbReference>
<feature type="compositionally biased region" description="Polar residues" evidence="5">
    <location>
        <begin position="34"/>
        <end position="49"/>
    </location>
</feature>
<dbReference type="Gene3D" id="1.25.10.10">
    <property type="entry name" value="Leucine-rich Repeat Variant"/>
    <property type="match status" value="2"/>
</dbReference>
<dbReference type="GO" id="GO:0000480">
    <property type="term" value="P:endonucleolytic cleavage in 5'-ETS of tricistronic rRNA transcript (SSU-rRNA, 5.8S rRNA, LSU-rRNA)"/>
    <property type="evidence" value="ECO:0007669"/>
    <property type="project" value="TreeGrafter"/>
</dbReference>
<dbReference type="InterPro" id="IPR040000">
    <property type="entry name" value="NOP9"/>
</dbReference>
<dbReference type="OrthoDB" id="392571at2759"/>
<evidence type="ECO:0008006" key="8">
    <source>
        <dbReference type="Google" id="ProtNLM"/>
    </source>
</evidence>
<dbReference type="Proteomes" id="UP000516437">
    <property type="component" value="Chromosome 3"/>
</dbReference>
<keyword evidence="3" id="KW-0694">RNA-binding</keyword>
<feature type="repeat" description="Pumilio" evidence="4">
    <location>
        <begin position="550"/>
        <end position="585"/>
    </location>
</feature>
<feature type="repeat" description="Pumilio" evidence="4">
    <location>
        <begin position="367"/>
        <end position="404"/>
    </location>
</feature>
<comment type="caution">
    <text evidence="6">The sequence shown here is derived from an EMBL/GenBank/DDBJ whole genome shotgun (WGS) entry which is preliminary data.</text>
</comment>
<reference evidence="6 7" key="1">
    <citation type="journal article" date="2019" name="Plant Biotechnol. J.">
        <title>The red bayberry genome and genetic basis of sex determination.</title>
        <authorList>
            <person name="Jia H.M."/>
            <person name="Jia H.J."/>
            <person name="Cai Q.L."/>
            <person name="Wang Y."/>
            <person name="Zhao H.B."/>
            <person name="Yang W.F."/>
            <person name="Wang G.Y."/>
            <person name="Li Y.H."/>
            <person name="Zhan D.L."/>
            <person name="Shen Y.T."/>
            <person name="Niu Q.F."/>
            <person name="Chang L."/>
            <person name="Qiu J."/>
            <person name="Zhao L."/>
            <person name="Xie H.B."/>
            <person name="Fu W.Y."/>
            <person name="Jin J."/>
            <person name="Li X.W."/>
            <person name="Jiao Y."/>
            <person name="Zhou C.C."/>
            <person name="Tu T."/>
            <person name="Chai C.Y."/>
            <person name="Gao J.L."/>
            <person name="Fan L.J."/>
            <person name="van de Weg E."/>
            <person name="Wang J.Y."/>
            <person name="Gao Z.S."/>
        </authorList>
    </citation>
    <scope>NUCLEOTIDE SEQUENCE [LARGE SCALE GENOMIC DNA]</scope>
    <source>
        <tissue evidence="6">Leaves</tissue>
    </source>
</reference>